<keyword evidence="3" id="KW-1185">Reference proteome</keyword>
<name>A0A2X0I909_9ACTN</name>
<dbReference type="Pfam" id="PF01636">
    <property type="entry name" value="APH"/>
    <property type="match status" value="1"/>
</dbReference>
<accession>A0A2X0I909</accession>
<evidence type="ECO:0000259" key="1">
    <source>
        <dbReference type="Pfam" id="PF01636"/>
    </source>
</evidence>
<organism evidence="2 3">
    <name type="scientific">Streptacidiphilus pinicola</name>
    <dbReference type="NCBI Taxonomy" id="2219663"/>
    <lineage>
        <taxon>Bacteria</taxon>
        <taxon>Bacillati</taxon>
        <taxon>Actinomycetota</taxon>
        <taxon>Actinomycetes</taxon>
        <taxon>Kitasatosporales</taxon>
        <taxon>Streptomycetaceae</taxon>
        <taxon>Streptacidiphilus</taxon>
    </lineage>
</organism>
<feature type="domain" description="Aminoglycoside phosphotransferase" evidence="1">
    <location>
        <begin position="17"/>
        <end position="105"/>
    </location>
</feature>
<gene>
    <name evidence="2" type="ORF">DN069_33140</name>
</gene>
<sequence>MNTVLERFGVDAPVAVERTAHGLLNRVWRIDAEDGRRWVLKQYLDDAGHASSGAIAAQHRTIAALAAAGLPTVPPVAAEDGRTLVLLRGRRYALFPFVDGAAPGPLPLTAAAELGVYGAEERAELGT</sequence>
<dbReference type="Gene3D" id="3.30.200.20">
    <property type="entry name" value="Phosphorylase Kinase, domain 1"/>
    <property type="match status" value="1"/>
</dbReference>
<feature type="non-terminal residue" evidence="2">
    <location>
        <position position="127"/>
    </location>
</feature>
<dbReference type="AlphaFoldDB" id="A0A2X0I909"/>
<evidence type="ECO:0000313" key="2">
    <source>
        <dbReference type="EMBL" id="RAG81422.1"/>
    </source>
</evidence>
<dbReference type="InterPro" id="IPR011009">
    <property type="entry name" value="Kinase-like_dom_sf"/>
</dbReference>
<protein>
    <recommendedName>
        <fullName evidence="1">Aminoglycoside phosphotransferase domain-containing protein</fullName>
    </recommendedName>
</protein>
<reference evidence="2 3" key="1">
    <citation type="submission" date="2018-06" db="EMBL/GenBank/DDBJ databases">
        <title>Streptacidiphilus pinicola sp. nov., isolated from pine grove soil.</title>
        <authorList>
            <person name="Roh S.G."/>
            <person name="Park S."/>
            <person name="Kim M.-K."/>
            <person name="Yun B.-R."/>
            <person name="Park J."/>
            <person name="Kim M.J."/>
            <person name="Kim Y.S."/>
            <person name="Kim S.B."/>
        </authorList>
    </citation>
    <scope>NUCLEOTIDE SEQUENCE [LARGE SCALE GENOMIC DNA]</scope>
    <source>
        <strain evidence="2 3">MMS16-CNU450</strain>
    </source>
</reference>
<dbReference type="Proteomes" id="UP000248889">
    <property type="component" value="Unassembled WGS sequence"/>
</dbReference>
<evidence type="ECO:0000313" key="3">
    <source>
        <dbReference type="Proteomes" id="UP000248889"/>
    </source>
</evidence>
<proteinExistence type="predicted"/>
<comment type="caution">
    <text evidence="2">The sequence shown here is derived from an EMBL/GenBank/DDBJ whole genome shotgun (WGS) entry which is preliminary data.</text>
</comment>
<dbReference type="SUPFAM" id="SSF56112">
    <property type="entry name" value="Protein kinase-like (PK-like)"/>
    <property type="match status" value="1"/>
</dbReference>
<dbReference type="EMBL" id="QKYN01000161">
    <property type="protein sequence ID" value="RAG81422.1"/>
    <property type="molecule type" value="Genomic_DNA"/>
</dbReference>
<dbReference type="InterPro" id="IPR002575">
    <property type="entry name" value="Aminoglycoside_PTrfase"/>
</dbReference>